<proteinExistence type="predicted"/>
<evidence type="ECO:0000313" key="1">
    <source>
        <dbReference type="EMBL" id="KKQ38836.1"/>
    </source>
</evidence>
<comment type="caution">
    <text evidence="1">The sequence shown here is derived from an EMBL/GenBank/DDBJ whole genome shotgun (WGS) entry which is preliminary data.</text>
</comment>
<gene>
    <name evidence="1" type="ORF">US54_C0002G0024</name>
</gene>
<sequence length="336" mass="38290">MTDLEHYGPSGQILIKDGTPQLPNPWKGIYTRECLPSAQQILDEVNFIGKTLDESGEVYRAQNDPYFIKTSDAELAKKIPEFVDACLEEIHQYETVSRKPSNERLQELRRIAQNVWIIVDRSAPGDYFRAYKDDRHRDNPSTRAADRFRADQAAILAIVIAGIKNEWPEEELLLFLNTHVLTNDDPKLNALKEKARKAVQKSGIRLVYSGRPDEASAIERVLSKQNVFIPRDSVDILPPNEVDNTLDQTRQFKKYLQERMKDGEAFIEPTNIQGIRSSRMDQKQSMIPPGIQGYIYAMPTVVDDAAKDYRKKEVKGALKYALVGQATFEPSSHELI</sequence>
<dbReference type="AlphaFoldDB" id="A0A0G0KE16"/>
<name>A0A0G0KE16_9BACT</name>
<organism evidence="1 2">
    <name type="scientific">Candidatus Roizmanbacteria bacterium GW2011_GWA2_37_7</name>
    <dbReference type="NCBI Taxonomy" id="1618481"/>
    <lineage>
        <taxon>Bacteria</taxon>
        <taxon>Candidatus Roizmaniibacteriota</taxon>
    </lineage>
</organism>
<dbReference type="Proteomes" id="UP000034471">
    <property type="component" value="Unassembled WGS sequence"/>
</dbReference>
<protein>
    <submittedName>
        <fullName evidence="1">Uncharacterized protein</fullName>
    </submittedName>
</protein>
<evidence type="ECO:0000313" key="2">
    <source>
        <dbReference type="Proteomes" id="UP000034471"/>
    </source>
</evidence>
<dbReference type="EMBL" id="LBTJ01000002">
    <property type="protein sequence ID" value="KKQ38836.1"/>
    <property type="molecule type" value="Genomic_DNA"/>
</dbReference>
<reference evidence="1 2" key="1">
    <citation type="journal article" date="2015" name="Nature">
        <title>rRNA introns, odd ribosomes, and small enigmatic genomes across a large radiation of phyla.</title>
        <authorList>
            <person name="Brown C.T."/>
            <person name="Hug L.A."/>
            <person name="Thomas B.C."/>
            <person name="Sharon I."/>
            <person name="Castelle C.J."/>
            <person name="Singh A."/>
            <person name="Wilkins M.J."/>
            <person name="Williams K.H."/>
            <person name="Banfield J.F."/>
        </authorList>
    </citation>
    <scope>NUCLEOTIDE SEQUENCE [LARGE SCALE GENOMIC DNA]</scope>
</reference>
<accession>A0A0G0KE16</accession>